<reference evidence="10" key="1">
    <citation type="submission" date="2018-02" db="EMBL/GenBank/DDBJ databases">
        <authorList>
            <person name="Seth-Smith MB H."/>
            <person name="Seth-Smith H."/>
        </authorList>
    </citation>
    <scope>NUCLEOTIDE SEQUENCE [LARGE SCALE GENOMIC DNA]</scope>
</reference>
<comment type="similarity">
    <text evidence="2">Belongs to the EccD/Snm4 family.</text>
</comment>
<dbReference type="InterPro" id="IPR024962">
    <property type="entry name" value="YukD-like"/>
</dbReference>
<evidence type="ECO:0000256" key="7">
    <source>
        <dbReference type="SAM" id="Phobius"/>
    </source>
</evidence>
<keyword evidence="3" id="KW-1003">Cell membrane</keyword>
<feature type="transmembrane region" description="Helical" evidence="7">
    <location>
        <begin position="461"/>
        <end position="484"/>
    </location>
</feature>
<dbReference type="Gene3D" id="3.10.20.90">
    <property type="entry name" value="Phosphatidylinositol 3-kinase Catalytic Subunit, Chain A, domain 1"/>
    <property type="match status" value="1"/>
</dbReference>
<name>A0A3S4FNY0_9MYCO</name>
<feature type="transmembrane region" description="Helical" evidence="7">
    <location>
        <begin position="427"/>
        <end position="449"/>
    </location>
</feature>
<feature type="transmembrane region" description="Helical" evidence="7">
    <location>
        <begin position="210"/>
        <end position="232"/>
    </location>
</feature>
<evidence type="ECO:0000259" key="8">
    <source>
        <dbReference type="Pfam" id="PF19053"/>
    </source>
</evidence>
<dbReference type="GO" id="GO:0005886">
    <property type="term" value="C:plasma membrane"/>
    <property type="evidence" value="ECO:0007669"/>
    <property type="project" value="UniProtKB-SubCell"/>
</dbReference>
<evidence type="ECO:0000256" key="5">
    <source>
        <dbReference type="ARBA" id="ARBA00022989"/>
    </source>
</evidence>
<dbReference type="Pfam" id="PF08817">
    <property type="entry name" value="YukD"/>
    <property type="match status" value="1"/>
</dbReference>
<dbReference type="Proteomes" id="UP000269998">
    <property type="component" value="Chromosome"/>
</dbReference>
<feature type="transmembrane region" description="Helical" evidence="7">
    <location>
        <begin position="184"/>
        <end position="203"/>
    </location>
</feature>
<dbReference type="AlphaFoldDB" id="A0A3S4FNY0"/>
<keyword evidence="4 7" id="KW-0812">Transmembrane</keyword>
<feature type="transmembrane region" description="Helical" evidence="7">
    <location>
        <begin position="238"/>
        <end position="256"/>
    </location>
</feature>
<gene>
    <name evidence="9" type="ORF">MB901379_00963</name>
</gene>
<accession>A0A3S4FNY0</accession>
<dbReference type="EMBL" id="LR130759">
    <property type="protein sequence ID" value="VDM87424.1"/>
    <property type="molecule type" value="Genomic_DNA"/>
</dbReference>
<feature type="transmembrane region" description="Helical" evidence="7">
    <location>
        <begin position="376"/>
        <end position="393"/>
    </location>
</feature>
<comment type="subcellular location">
    <subcellularLocation>
        <location evidence="1">Cell membrane</location>
        <topology evidence="1">Multi-pass membrane protein</topology>
    </subcellularLocation>
</comment>
<dbReference type="InterPro" id="IPR006707">
    <property type="entry name" value="T7SS_EccD"/>
</dbReference>
<evidence type="ECO:0000313" key="10">
    <source>
        <dbReference type="Proteomes" id="UP000269998"/>
    </source>
</evidence>
<evidence type="ECO:0000256" key="2">
    <source>
        <dbReference type="ARBA" id="ARBA00006162"/>
    </source>
</evidence>
<evidence type="ECO:0000256" key="4">
    <source>
        <dbReference type="ARBA" id="ARBA00022692"/>
    </source>
</evidence>
<protein>
    <submittedName>
        <fullName evidence="9">Type VII secretion integral membrane protein EccD</fullName>
    </submittedName>
</protein>
<feature type="transmembrane region" description="Helical" evidence="7">
    <location>
        <begin position="154"/>
        <end position="172"/>
    </location>
</feature>
<sequence precursor="true">MRPAASRLCTAECDAGEIPLACRSSECEGATQLFADPGLRRVTVHAGTTVVDLSLPAAVPVSSLIPAIVDILGNAGDVSPGPTAQRYQLSCPAVGALPASTTLSDSDIRDGAVLALSRCAPDTAPRYLRHDEAEAVSEALNEPMPPQHRCHPRLTGALVACGLAAAGALVVFTTTVHDEAPHSDGTVCVAAAGGVALLLAAVAQRIYRDPMAALTLSAIAITFAALAGLLVLPGAAGLPNLLLAAMATAATAVLAIRVSGCGVVPFTAVACCALVVAIATLAGVIGSAPAYVVGSSAALASLGLLQLSTRIAIVLAGLSPRLPALDSDEVDAAPTTDSLAAKAIRSRDWLTGMQAAFSSSATIGALLATLTSRRGIAVAVVAGAVLLLSARSTADGRGKLVYVVSGSVTIAATFAAASVRLQVPEPWIATLVATSVAAAMYLAFVAPAVPISPLARRGIDALELAALVAMTPLACWTCGVFRAVGNLDLL</sequence>
<evidence type="ECO:0000256" key="3">
    <source>
        <dbReference type="ARBA" id="ARBA00022475"/>
    </source>
</evidence>
<dbReference type="InterPro" id="IPR044049">
    <property type="entry name" value="EccD_transm"/>
</dbReference>
<evidence type="ECO:0000256" key="1">
    <source>
        <dbReference type="ARBA" id="ARBA00004651"/>
    </source>
</evidence>
<feature type="transmembrane region" description="Helical" evidence="7">
    <location>
        <begin position="263"/>
        <end position="285"/>
    </location>
</feature>
<feature type="transmembrane region" description="Helical" evidence="7">
    <location>
        <begin position="400"/>
        <end position="421"/>
    </location>
</feature>
<keyword evidence="5 7" id="KW-1133">Transmembrane helix</keyword>
<dbReference type="KEGG" id="mbai:MB901379_00963"/>
<keyword evidence="10" id="KW-1185">Reference proteome</keyword>
<evidence type="ECO:0000256" key="6">
    <source>
        <dbReference type="ARBA" id="ARBA00023136"/>
    </source>
</evidence>
<organism evidence="9 10">
    <name type="scientific">Mycobacterium basiliense</name>
    <dbReference type="NCBI Taxonomy" id="2094119"/>
    <lineage>
        <taxon>Bacteria</taxon>
        <taxon>Bacillati</taxon>
        <taxon>Actinomycetota</taxon>
        <taxon>Actinomycetes</taxon>
        <taxon>Mycobacteriales</taxon>
        <taxon>Mycobacteriaceae</taxon>
        <taxon>Mycobacterium</taxon>
    </lineage>
</organism>
<dbReference type="Pfam" id="PF19053">
    <property type="entry name" value="EccD"/>
    <property type="match status" value="1"/>
</dbReference>
<keyword evidence="6 7" id="KW-0472">Membrane</keyword>
<dbReference type="NCBIfam" id="TIGR03920">
    <property type="entry name" value="T7SS_EccD"/>
    <property type="match status" value="1"/>
</dbReference>
<evidence type="ECO:0000313" key="9">
    <source>
        <dbReference type="EMBL" id="VDM87424.1"/>
    </source>
</evidence>
<proteinExistence type="inferred from homology"/>
<feature type="domain" description="EccD-like transmembrane" evidence="8">
    <location>
        <begin position="153"/>
        <end position="486"/>
    </location>
</feature>